<organism evidence="1 2">
    <name type="scientific">Phaseolus coccineus</name>
    <name type="common">Scarlet runner bean</name>
    <name type="synonym">Phaseolus multiflorus</name>
    <dbReference type="NCBI Taxonomy" id="3886"/>
    <lineage>
        <taxon>Eukaryota</taxon>
        <taxon>Viridiplantae</taxon>
        <taxon>Streptophyta</taxon>
        <taxon>Embryophyta</taxon>
        <taxon>Tracheophyta</taxon>
        <taxon>Spermatophyta</taxon>
        <taxon>Magnoliopsida</taxon>
        <taxon>eudicotyledons</taxon>
        <taxon>Gunneridae</taxon>
        <taxon>Pentapetalae</taxon>
        <taxon>rosids</taxon>
        <taxon>fabids</taxon>
        <taxon>Fabales</taxon>
        <taxon>Fabaceae</taxon>
        <taxon>Papilionoideae</taxon>
        <taxon>50 kb inversion clade</taxon>
        <taxon>NPAAA clade</taxon>
        <taxon>indigoferoid/millettioid clade</taxon>
        <taxon>Phaseoleae</taxon>
        <taxon>Phaseolus</taxon>
    </lineage>
</organism>
<accession>A0AAN9KZJ4</accession>
<gene>
    <name evidence="1" type="ORF">VNO80_32640</name>
</gene>
<comment type="caution">
    <text evidence="1">The sequence shown here is derived from an EMBL/GenBank/DDBJ whole genome shotgun (WGS) entry which is preliminary data.</text>
</comment>
<reference evidence="1 2" key="1">
    <citation type="submission" date="2024-01" db="EMBL/GenBank/DDBJ databases">
        <title>The genomes of 5 underutilized Papilionoideae crops provide insights into root nodulation and disease resistanc.</title>
        <authorList>
            <person name="Jiang F."/>
        </authorList>
    </citation>
    <scope>NUCLEOTIDE SEQUENCE [LARGE SCALE GENOMIC DNA]</scope>
    <source>
        <strain evidence="1">JINMINGXINNONG_FW02</strain>
        <tissue evidence="1">Leaves</tissue>
    </source>
</reference>
<dbReference type="EMBL" id="JAYMYR010000055">
    <property type="protein sequence ID" value="KAK7326594.1"/>
    <property type="molecule type" value="Genomic_DNA"/>
</dbReference>
<dbReference type="AlphaFoldDB" id="A0AAN9KZJ4"/>
<sequence>MHPPSRCACFVVKASHNAHCMVDPPTWVGVTHGGAGSGGRCRFRPTFNLVRENVMCSCGTLVGFGVWLISTQNRGYGFSPFAGRGPSCLACDRPGVLSCTTWEGLYFRSSSGH</sequence>
<name>A0AAN9KZJ4_PHACN</name>
<evidence type="ECO:0000313" key="1">
    <source>
        <dbReference type="EMBL" id="KAK7326594.1"/>
    </source>
</evidence>
<evidence type="ECO:0000313" key="2">
    <source>
        <dbReference type="Proteomes" id="UP001374584"/>
    </source>
</evidence>
<proteinExistence type="predicted"/>
<protein>
    <submittedName>
        <fullName evidence="1">Uncharacterized protein</fullName>
    </submittedName>
</protein>
<keyword evidence="2" id="KW-1185">Reference proteome</keyword>
<dbReference type="Proteomes" id="UP001374584">
    <property type="component" value="Unassembled WGS sequence"/>
</dbReference>